<dbReference type="HOGENOM" id="CLU_1440700_0_0_1"/>
<feature type="signal peptide" evidence="2">
    <location>
        <begin position="1"/>
        <end position="17"/>
    </location>
</feature>
<protein>
    <recommendedName>
        <fullName evidence="5">Secreted protein</fullName>
    </recommendedName>
</protein>
<feature type="compositionally biased region" description="Basic and acidic residues" evidence="1">
    <location>
        <begin position="98"/>
        <end position="132"/>
    </location>
</feature>
<keyword evidence="4" id="KW-1185">Reference proteome</keyword>
<evidence type="ECO:0000256" key="2">
    <source>
        <dbReference type="SAM" id="SignalP"/>
    </source>
</evidence>
<feature type="chain" id="PRO_5002155734" description="Secreted protein" evidence="2">
    <location>
        <begin position="18"/>
        <end position="188"/>
    </location>
</feature>
<evidence type="ECO:0008006" key="5">
    <source>
        <dbReference type="Google" id="ProtNLM"/>
    </source>
</evidence>
<dbReference type="AlphaFoldDB" id="A0A0C2SRK7"/>
<sequence length="188" mass="21147">MLNSFLILLVYATPLCSRSKCAKTSKCLQPSPSCMCTGHEESSSSTPNQVEATGIGKLQSSRPAPPSPISIHYYCKFAEGRAERLPSRPSPMNSASAEARKQEQKERLERDLQQEEKGWKGQERQKRERGDVNGEGANTHRPLLLSLYQCSESRYRTRAKRLTPHSFLNALLRSSVHPFLLLITPTEF</sequence>
<evidence type="ECO:0000313" key="4">
    <source>
        <dbReference type="Proteomes" id="UP000054549"/>
    </source>
</evidence>
<evidence type="ECO:0000313" key="3">
    <source>
        <dbReference type="EMBL" id="KIL56634.1"/>
    </source>
</evidence>
<organism evidence="3 4">
    <name type="scientific">Amanita muscaria (strain Koide BX008)</name>
    <dbReference type="NCBI Taxonomy" id="946122"/>
    <lineage>
        <taxon>Eukaryota</taxon>
        <taxon>Fungi</taxon>
        <taxon>Dikarya</taxon>
        <taxon>Basidiomycota</taxon>
        <taxon>Agaricomycotina</taxon>
        <taxon>Agaricomycetes</taxon>
        <taxon>Agaricomycetidae</taxon>
        <taxon>Agaricales</taxon>
        <taxon>Pluteineae</taxon>
        <taxon>Amanitaceae</taxon>
        <taxon>Amanita</taxon>
    </lineage>
</organism>
<gene>
    <name evidence="3" type="ORF">M378DRAFT_455823</name>
</gene>
<evidence type="ECO:0000256" key="1">
    <source>
        <dbReference type="SAM" id="MobiDB-lite"/>
    </source>
</evidence>
<accession>A0A0C2SRK7</accession>
<dbReference type="InParanoid" id="A0A0C2SRK7"/>
<dbReference type="EMBL" id="KN818410">
    <property type="protein sequence ID" value="KIL56634.1"/>
    <property type="molecule type" value="Genomic_DNA"/>
</dbReference>
<name>A0A0C2SRK7_AMAMK</name>
<keyword evidence="2" id="KW-0732">Signal</keyword>
<dbReference type="Proteomes" id="UP000054549">
    <property type="component" value="Unassembled WGS sequence"/>
</dbReference>
<reference evidence="3 4" key="1">
    <citation type="submission" date="2014-04" db="EMBL/GenBank/DDBJ databases">
        <title>Evolutionary Origins and Diversification of the Mycorrhizal Mutualists.</title>
        <authorList>
            <consortium name="DOE Joint Genome Institute"/>
            <consortium name="Mycorrhizal Genomics Consortium"/>
            <person name="Kohler A."/>
            <person name="Kuo A."/>
            <person name="Nagy L.G."/>
            <person name="Floudas D."/>
            <person name="Copeland A."/>
            <person name="Barry K.W."/>
            <person name="Cichocki N."/>
            <person name="Veneault-Fourrey C."/>
            <person name="LaButti K."/>
            <person name="Lindquist E.A."/>
            <person name="Lipzen A."/>
            <person name="Lundell T."/>
            <person name="Morin E."/>
            <person name="Murat C."/>
            <person name="Riley R."/>
            <person name="Ohm R."/>
            <person name="Sun H."/>
            <person name="Tunlid A."/>
            <person name="Henrissat B."/>
            <person name="Grigoriev I.V."/>
            <person name="Hibbett D.S."/>
            <person name="Martin F."/>
        </authorList>
    </citation>
    <scope>NUCLEOTIDE SEQUENCE [LARGE SCALE GENOMIC DNA]</scope>
    <source>
        <strain evidence="3 4">Koide BX008</strain>
    </source>
</reference>
<feature type="region of interest" description="Disordered" evidence="1">
    <location>
        <begin position="84"/>
        <end position="138"/>
    </location>
</feature>
<proteinExistence type="predicted"/>